<gene>
    <name evidence="2" type="ORF">MNBD_ALPHA05-985</name>
</gene>
<sequence>MRLAAFIIVLLVLAGAAVYATLNSFNYFDDVERSFAGQCTPVTGIAGPEDIQIDAARSRVFISSRDRRTKESRGAIHVFDIANPLSAEGWRDMTMGRPTRFKPLGLDYYEDDEVRRLFVVNEAGKSVEMFDVNNDGMLVHLETFSEPRLTSPNNVVAVGRRSFYVTNDVQPGRDTRIGRIQFLTRQASGQVFFTNGASWRVAAEGLRFANGIEASADGARIYVAETAGGAVKVYDRDLETDMLSLVQTIRLDASPDNITVDDAGALWVAALPQPLSLPAHAGNPKKYAPSEVIRIGADGAPRTVYRDDGRELSAATTAARLGGTLIIGALYDEKFLICDLPAGEI</sequence>
<name>A0A3B0RT09_9ZZZZ</name>
<dbReference type="EMBL" id="UOEH01000212">
    <property type="protein sequence ID" value="VAV96884.1"/>
    <property type="molecule type" value="Genomic_DNA"/>
</dbReference>
<dbReference type="PANTHER" id="PTHR11799:SF12">
    <property type="entry name" value="PARAOXONASE-RELATED"/>
    <property type="match status" value="1"/>
</dbReference>
<dbReference type="Pfam" id="PF08450">
    <property type="entry name" value="SGL"/>
    <property type="match status" value="1"/>
</dbReference>
<dbReference type="Gene3D" id="2.120.10.30">
    <property type="entry name" value="TolB, C-terminal domain"/>
    <property type="match status" value="1"/>
</dbReference>
<proteinExistence type="predicted"/>
<organism evidence="2">
    <name type="scientific">hydrothermal vent metagenome</name>
    <dbReference type="NCBI Taxonomy" id="652676"/>
    <lineage>
        <taxon>unclassified sequences</taxon>
        <taxon>metagenomes</taxon>
        <taxon>ecological metagenomes</taxon>
    </lineage>
</organism>
<feature type="domain" description="SMP-30/Gluconolactonase/LRE-like region" evidence="1">
    <location>
        <begin position="129"/>
        <end position="270"/>
    </location>
</feature>
<dbReference type="PANTHER" id="PTHR11799">
    <property type="entry name" value="PARAOXONASE"/>
    <property type="match status" value="1"/>
</dbReference>
<dbReference type="SUPFAM" id="SSF63829">
    <property type="entry name" value="Calcium-dependent phosphotriesterase"/>
    <property type="match status" value="1"/>
</dbReference>
<dbReference type="InterPro" id="IPR013658">
    <property type="entry name" value="SGL"/>
</dbReference>
<dbReference type="AlphaFoldDB" id="A0A3B0RT09"/>
<accession>A0A3B0RT09</accession>
<reference evidence="2" key="1">
    <citation type="submission" date="2018-06" db="EMBL/GenBank/DDBJ databases">
        <authorList>
            <person name="Zhirakovskaya E."/>
        </authorList>
    </citation>
    <scope>NUCLEOTIDE SEQUENCE</scope>
</reference>
<dbReference type="InterPro" id="IPR051288">
    <property type="entry name" value="Serum_paraoxonase/arylesterase"/>
</dbReference>
<protein>
    <recommendedName>
        <fullName evidence="1">SMP-30/Gluconolactonase/LRE-like region domain-containing protein</fullName>
    </recommendedName>
</protein>
<evidence type="ECO:0000313" key="2">
    <source>
        <dbReference type="EMBL" id="VAV96884.1"/>
    </source>
</evidence>
<dbReference type="InterPro" id="IPR011042">
    <property type="entry name" value="6-blade_b-propeller_TolB-like"/>
</dbReference>
<evidence type="ECO:0000259" key="1">
    <source>
        <dbReference type="Pfam" id="PF08450"/>
    </source>
</evidence>